<keyword evidence="2" id="KW-0732">Signal</keyword>
<feature type="signal peptide" evidence="2">
    <location>
        <begin position="1"/>
        <end position="24"/>
    </location>
</feature>
<dbReference type="RefSeq" id="WP_096797981.1">
    <property type="nucleotide sequence ID" value="NZ_CP023564.1"/>
</dbReference>
<evidence type="ECO:0000256" key="1">
    <source>
        <dbReference type="SAM" id="MobiDB-lite"/>
    </source>
</evidence>
<name>A0A291GTM2_9MICO</name>
<proteinExistence type="predicted"/>
<dbReference type="KEGG" id="bgg:CFK41_00965"/>
<protein>
    <submittedName>
        <fullName evidence="3">Uncharacterized protein</fullName>
    </submittedName>
</protein>
<dbReference type="Proteomes" id="UP000217889">
    <property type="component" value="Chromosome"/>
</dbReference>
<organism evidence="3 4">
    <name type="scientific">Brachybacterium ginsengisoli</name>
    <dbReference type="NCBI Taxonomy" id="1331682"/>
    <lineage>
        <taxon>Bacteria</taxon>
        <taxon>Bacillati</taxon>
        <taxon>Actinomycetota</taxon>
        <taxon>Actinomycetes</taxon>
        <taxon>Micrococcales</taxon>
        <taxon>Dermabacteraceae</taxon>
        <taxon>Brachybacterium</taxon>
    </lineage>
</organism>
<evidence type="ECO:0000313" key="4">
    <source>
        <dbReference type="Proteomes" id="UP000217889"/>
    </source>
</evidence>
<gene>
    <name evidence="3" type="ORF">CFK41_00965</name>
</gene>
<feature type="region of interest" description="Disordered" evidence="1">
    <location>
        <begin position="29"/>
        <end position="121"/>
    </location>
</feature>
<reference evidence="3 4" key="1">
    <citation type="journal article" date="2014" name="Int. J. Syst. Evol. Microbiol.">
        <title>Brachybacterium ginsengisoli sp. nov., isolated from soil of a ginseng field.</title>
        <authorList>
            <person name="Hoang V.A."/>
            <person name="Kim Y.J."/>
            <person name="Nguyen N.L."/>
            <person name="Yang D.C."/>
        </authorList>
    </citation>
    <scope>NUCLEOTIDE SEQUENCE [LARGE SCALE GENOMIC DNA]</scope>
    <source>
        <strain evidence="3 4">DCY80</strain>
    </source>
</reference>
<feature type="compositionally biased region" description="Gly residues" evidence="1">
    <location>
        <begin position="77"/>
        <end position="115"/>
    </location>
</feature>
<evidence type="ECO:0000313" key="3">
    <source>
        <dbReference type="EMBL" id="ATG53502.1"/>
    </source>
</evidence>
<dbReference type="AlphaFoldDB" id="A0A291GTM2"/>
<keyword evidence="4" id="KW-1185">Reference proteome</keyword>
<accession>A0A291GTM2</accession>
<dbReference type="OrthoDB" id="4793226at2"/>
<feature type="chain" id="PRO_5038392155" evidence="2">
    <location>
        <begin position="25"/>
        <end position="327"/>
    </location>
</feature>
<evidence type="ECO:0000256" key="2">
    <source>
        <dbReference type="SAM" id="SignalP"/>
    </source>
</evidence>
<dbReference type="EMBL" id="CP023564">
    <property type="protein sequence ID" value="ATG53502.1"/>
    <property type="molecule type" value="Genomic_DNA"/>
</dbReference>
<sequence length="327" mass="32089">MDVTTRITRHGAQLFALGAIAALAAGCSAGPSARDSAESGAQGVSGVQSDVQGAPAAADGNDAQTRGAESGDSAKGAGAGQGKGQGQGQGAGNGNGQGQGKGHGNGHGNGSGGGDSSDVVIPEGWAGTVSQERFAPEDPAAYLALGNLNGSQAVTEMSAEGIAGSEFFGGSDARCEGDAVLGGTSATCTFTDTDSGEQRFADVHMVGAGFGSTALLYAVSSTEGVDASVVSDAPFALQTLGQTEPANATAADLEEAVISGVMMGYSEDGELPAELDATCEVTDGGEHALCEVTGTPDGGGDGTWYATAQRGYSGDTDAYVFTRLPQE</sequence>
<dbReference type="PROSITE" id="PS51257">
    <property type="entry name" value="PROKAR_LIPOPROTEIN"/>
    <property type="match status" value="1"/>
</dbReference>